<dbReference type="Pfam" id="PF00158">
    <property type="entry name" value="Sigma54_activat"/>
    <property type="match status" value="1"/>
</dbReference>
<dbReference type="GO" id="GO:0005524">
    <property type="term" value="F:ATP binding"/>
    <property type="evidence" value="ECO:0007669"/>
    <property type="project" value="UniProtKB-KW"/>
</dbReference>
<feature type="domain" description="Sigma-54 factor interaction" evidence="5">
    <location>
        <begin position="238"/>
        <end position="468"/>
    </location>
</feature>
<dbReference type="InterPro" id="IPR009057">
    <property type="entry name" value="Homeodomain-like_sf"/>
</dbReference>
<dbReference type="InterPro" id="IPR035965">
    <property type="entry name" value="PAS-like_dom_sf"/>
</dbReference>
<dbReference type="Proteomes" id="UP000789845">
    <property type="component" value="Unassembled WGS sequence"/>
</dbReference>
<dbReference type="CDD" id="cd00009">
    <property type="entry name" value="AAA"/>
    <property type="match status" value="1"/>
</dbReference>
<dbReference type="InterPro" id="IPR058031">
    <property type="entry name" value="AAA_lid_NorR"/>
</dbReference>
<evidence type="ECO:0000256" key="4">
    <source>
        <dbReference type="ARBA" id="ARBA00023163"/>
    </source>
</evidence>
<dbReference type="Pfam" id="PF25601">
    <property type="entry name" value="AAA_lid_14"/>
    <property type="match status" value="1"/>
</dbReference>
<protein>
    <submittedName>
        <fullName evidence="7">Anaerobic nitric oxide reductase transcription regulator NorR</fullName>
    </submittedName>
</protein>
<dbReference type="EMBL" id="CAKJTG010000021">
    <property type="protein sequence ID" value="CAG9609563.1"/>
    <property type="molecule type" value="Genomic_DNA"/>
</dbReference>
<dbReference type="PROSITE" id="PS00688">
    <property type="entry name" value="SIGMA54_INTERACT_3"/>
    <property type="match status" value="1"/>
</dbReference>
<dbReference type="SMART" id="SM00382">
    <property type="entry name" value="AAA"/>
    <property type="match status" value="1"/>
</dbReference>
<dbReference type="InterPro" id="IPR003593">
    <property type="entry name" value="AAA+_ATPase"/>
</dbReference>
<dbReference type="AlphaFoldDB" id="A0A9C7GC78"/>
<organism evidence="7 8">
    <name type="scientific">Pseudoneobacillus rhizosphaerae</name>
    <dbReference type="NCBI Taxonomy" id="2880968"/>
    <lineage>
        <taxon>Bacteria</taxon>
        <taxon>Bacillati</taxon>
        <taxon>Bacillota</taxon>
        <taxon>Bacilli</taxon>
        <taxon>Bacillales</taxon>
        <taxon>Bacillaceae</taxon>
        <taxon>Pseudoneobacillus</taxon>
    </lineage>
</organism>
<dbReference type="PANTHER" id="PTHR32071:SF57">
    <property type="entry name" value="C4-DICARBOXYLATE TRANSPORT TRANSCRIPTIONAL REGULATORY PROTEIN DCTD"/>
    <property type="match status" value="1"/>
</dbReference>
<feature type="domain" description="PAS" evidence="6">
    <location>
        <begin position="97"/>
        <end position="169"/>
    </location>
</feature>
<dbReference type="SMART" id="SM00091">
    <property type="entry name" value="PAS"/>
    <property type="match status" value="1"/>
</dbReference>
<dbReference type="InterPro" id="IPR025944">
    <property type="entry name" value="Sigma_54_int_dom_CS"/>
</dbReference>
<proteinExistence type="predicted"/>
<evidence type="ECO:0000313" key="8">
    <source>
        <dbReference type="Proteomes" id="UP000789845"/>
    </source>
</evidence>
<dbReference type="InterPro" id="IPR002078">
    <property type="entry name" value="Sigma_54_int"/>
</dbReference>
<evidence type="ECO:0000256" key="2">
    <source>
        <dbReference type="ARBA" id="ARBA00022840"/>
    </source>
</evidence>
<dbReference type="PROSITE" id="PS00675">
    <property type="entry name" value="SIGMA54_INTERACT_1"/>
    <property type="match status" value="1"/>
</dbReference>
<dbReference type="Pfam" id="PF13426">
    <property type="entry name" value="PAS_9"/>
    <property type="match status" value="1"/>
</dbReference>
<dbReference type="PROSITE" id="PS50112">
    <property type="entry name" value="PAS"/>
    <property type="match status" value="1"/>
</dbReference>
<dbReference type="FunFam" id="3.40.50.300:FF:000006">
    <property type="entry name" value="DNA-binding transcriptional regulator NtrC"/>
    <property type="match status" value="1"/>
</dbReference>
<dbReference type="Gene3D" id="3.40.50.300">
    <property type="entry name" value="P-loop containing nucleotide triphosphate hydrolases"/>
    <property type="match status" value="1"/>
</dbReference>
<dbReference type="Pfam" id="PF02954">
    <property type="entry name" value="HTH_8"/>
    <property type="match status" value="1"/>
</dbReference>
<keyword evidence="4" id="KW-0804">Transcription</keyword>
<evidence type="ECO:0000259" key="6">
    <source>
        <dbReference type="PROSITE" id="PS50112"/>
    </source>
</evidence>
<dbReference type="PROSITE" id="PS50045">
    <property type="entry name" value="SIGMA54_INTERACT_4"/>
    <property type="match status" value="1"/>
</dbReference>
<keyword evidence="1" id="KW-0547">Nucleotide-binding</keyword>
<evidence type="ECO:0000256" key="3">
    <source>
        <dbReference type="ARBA" id="ARBA00023015"/>
    </source>
</evidence>
<evidence type="ECO:0000313" key="7">
    <source>
        <dbReference type="EMBL" id="CAG9609563.1"/>
    </source>
</evidence>
<dbReference type="PRINTS" id="PR01590">
    <property type="entry name" value="HTHFIS"/>
</dbReference>
<dbReference type="RefSeq" id="WP_230497798.1">
    <property type="nucleotide sequence ID" value="NZ_CAKJTG010000021.1"/>
</dbReference>
<dbReference type="Gene3D" id="1.10.10.60">
    <property type="entry name" value="Homeodomain-like"/>
    <property type="match status" value="1"/>
</dbReference>
<keyword evidence="3" id="KW-0805">Transcription regulation</keyword>
<dbReference type="InterPro" id="IPR000014">
    <property type="entry name" value="PAS"/>
</dbReference>
<dbReference type="SUPFAM" id="SSF46689">
    <property type="entry name" value="Homeodomain-like"/>
    <property type="match status" value="1"/>
</dbReference>
<accession>A0A9C7GC78</accession>
<dbReference type="Gene3D" id="1.10.8.60">
    <property type="match status" value="1"/>
</dbReference>
<evidence type="ECO:0000259" key="5">
    <source>
        <dbReference type="PROSITE" id="PS50045"/>
    </source>
</evidence>
<dbReference type="GO" id="GO:0043565">
    <property type="term" value="F:sequence-specific DNA binding"/>
    <property type="evidence" value="ECO:0007669"/>
    <property type="project" value="InterPro"/>
</dbReference>
<evidence type="ECO:0000256" key="1">
    <source>
        <dbReference type="ARBA" id="ARBA00022741"/>
    </source>
</evidence>
<dbReference type="Gene3D" id="3.30.450.20">
    <property type="entry name" value="PAS domain"/>
    <property type="match status" value="1"/>
</dbReference>
<dbReference type="InterPro" id="IPR027417">
    <property type="entry name" value="P-loop_NTPase"/>
</dbReference>
<keyword evidence="2" id="KW-0067">ATP-binding</keyword>
<comment type="caution">
    <text evidence="7">The sequence shown here is derived from an EMBL/GenBank/DDBJ whole genome shotgun (WGS) entry which is preliminary data.</text>
</comment>
<dbReference type="GO" id="GO:0006355">
    <property type="term" value="P:regulation of DNA-templated transcription"/>
    <property type="evidence" value="ECO:0007669"/>
    <property type="project" value="InterPro"/>
</dbReference>
<dbReference type="SUPFAM" id="SSF55785">
    <property type="entry name" value="PYP-like sensor domain (PAS domain)"/>
    <property type="match status" value="1"/>
</dbReference>
<sequence length="558" mass="63479">MFFSIPTAKDILNCSFIHTSRKKTNIEKIKSEYFYPSSEKEIALLSQEVNEDASIETLIQIFNHHSVVIILDKNNDPIGSIAASQMIEYLHNSYNQLKAFYDTVIQTTDASVTVIDSDEHVCTWTGGAEKIFSVKKEEIIGQPITRFFDSNKLEILQTLHKGKSILRHHHQPRSDLFVLINSNPVYFNNRIIGAVVSETDVTNQVVLNEKLFNMSTEVHRLEQEVAKYKDFVDPFTTIKGKSAAIQKTIQLARKVCSVKSTVLILGESGVGKEVFAKAIHEASEKPKAPFISINCGAIPASLFESELFGYERGAFSGADQKGKKGKIELARGGTLFLDEIGEMPLEMQVKLLRVLQERKYYRIGGEKEIDVDFRVIAATNRDLKGLMNEGKFREDLYYRLNVVSLHIPPLRERREDIIELTHHFLNTFSISYSRPIHEFPKDIMLELLHYDWPGNIRELRNIAERLIVFATDGLIKQDYLPFSTTNTSFDTNQEPVSSASLEAHGETILTLQTEMNRFEKGLIKRALKIVNGNKLECARQLGITRATLYNRMNRLNLS</sequence>
<dbReference type="InterPro" id="IPR025662">
    <property type="entry name" value="Sigma_54_int_dom_ATP-bd_1"/>
</dbReference>
<dbReference type="InterPro" id="IPR002197">
    <property type="entry name" value="HTH_Fis"/>
</dbReference>
<dbReference type="PANTHER" id="PTHR32071">
    <property type="entry name" value="TRANSCRIPTIONAL REGULATORY PROTEIN"/>
    <property type="match status" value="1"/>
</dbReference>
<keyword evidence="8" id="KW-1185">Reference proteome</keyword>
<name>A0A9C7GC78_9BACI</name>
<gene>
    <name evidence="7" type="primary">norR_5</name>
    <name evidence="7" type="ORF">NEOCIP111885_03306</name>
</gene>
<reference evidence="7" key="1">
    <citation type="submission" date="2021-10" db="EMBL/GenBank/DDBJ databases">
        <authorList>
            <person name="Criscuolo A."/>
        </authorList>
    </citation>
    <scope>NUCLEOTIDE SEQUENCE</scope>
    <source>
        <strain evidence="7">CIP111885</strain>
    </source>
</reference>
<dbReference type="SUPFAM" id="SSF52540">
    <property type="entry name" value="P-loop containing nucleoside triphosphate hydrolases"/>
    <property type="match status" value="1"/>
</dbReference>